<organism evidence="3 4">
    <name type="scientific">Monoraphidium neglectum</name>
    <dbReference type="NCBI Taxonomy" id="145388"/>
    <lineage>
        <taxon>Eukaryota</taxon>
        <taxon>Viridiplantae</taxon>
        <taxon>Chlorophyta</taxon>
        <taxon>core chlorophytes</taxon>
        <taxon>Chlorophyceae</taxon>
        <taxon>CS clade</taxon>
        <taxon>Sphaeropleales</taxon>
        <taxon>Selenastraceae</taxon>
        <taxon>Monoraphidium</taxon>
    </lineage>
</organism>
<dbReference type="InterPro" id="IPR027267">
    <property type="entry name" value="AH/BAR_dom_sf"/>
</dbReference>
<protein>
    <recommendedName>
        <fullName evidence="2">BAR domain-containing protein</fullName>
    </recommendedName>
</protein>
<sequence length="318" mass="35952">MAQTGWRVMAETVKQKWGLSLEKNFRATSNSRNEAMFKEASMFAAHLRQVEKDLTAWERDIESGFTNFRTIMLSPLPRVYEEGHNGQAVPSEPEPSMIGGDVQVERLTSAAQETKKRLDIEVLQPIKQWMVAYRTIAERMKRLEGLRLELDSRRRTVTDLQVRCERVRASLGTTRARGEMDLEVNLRRMQHKEDKMQRAMSQYQEMEQTVYNSLFTLIKDTSVLRDYAAAALLIVQESFQAGYAAFEPSMPQYSTSALPGGGYGAPQVGAPPPAGLSEGNKYDPKPADKFGDQAAGKGPHMMVTPDTGDQYYYDSQYQ</sequence>
<dbReference type="STRING" id="145388.A0A0D2L2L5"/>
<proteinExistence type="predicted"/>
<evidence type="ECO:0000313" key="4">
    <source>
        <dbReference type="Proteomes" id="UP000054498"/>
    </source>
</evidence>
<dbReference type="GeneID" id="25739340"/>
<evidence type="ECO:0000313" key="3">
    <source>
        <dbReference type="EMBL" id="KIZ01499.1"/>
    </source>
</evidence>
<dbReference type="Proteomes" id="UP000054498">
    <property type="component" value="Unassembled WGS sequence"/>
</dbReference>
<feature type="region of interest" description="Disordered" evidence="1">
    <location>
        <begin position="264"/>
        <end position="307"/>
    </location>
</feature>
<evidence type="ECO:0000256" key="1">
    <source>
        <dbReference type="SAM" id="MobiDB-lite"/>
    </source>
</evidence>
<dbReference type="Pfam" id="PF03114">
    <property type="entry name" value="BAR"/>
    <property type="match status" value="1"/>
</dbReference>
<feature type="domain" description="BAR" evidence="2">
    <location>
        <begin position="104"/>
        <end position="219"/>
    </location>
</feature>
<dbReference type="EMBL" id="KK101269">
    <property type="protein sequence ID" value="KIZ01499.1"/>
    <property type="molecule type" value="Genomic_DNA"/>
</dbReference>
<name>A0A0D2L2L5_9CHLO</name>
<dbReference type="KEGG" id="mng:MNEG_6464"/>
<keyword evidence="4" id="KW-1185">Reference proteome</keyword>
<dbReference type="RefSeq" id="XP_013900518.1">
    <property type="nucleotide sequence ID" value="XM_014045064.1"/>
</dbReference>
<dbReference type="InterPro" id="IPR004148">
    <property type="entry name" value="BAR_dom"/>
</dbReference>
<dbReference type="Gene3D" id="1.20.1270.60">
    <property type="entry name" value="Arfaptin homology (AH) domain/BAR domain"/>
    <property type="match status" value="1"/>
</dbReference>
<reference evidence="3 4" key="1">
    <citation type="journal article" date="2013" name="BMC Genomics">
        <title>Reconstruction of the lipid metabolism for the microalga Monoraphidium neglectum from its genome sequence reveals characteristics suitable for biofuel production.</title>
        <authorList>
            <person name="Bogen C."/>
            <person name="Al-Dilaimi A."/>
            <person name="Albersmeier A."/>
            <person name="Wichmann J."/>
            <person name="Grundmann M."/>
            <person name="Rupp O."/>
            <person name="Lauersen K.J."/>
            <person name="Blifernez-Klassen O."/>
            <person name="Kalinowski J."/>
            <person name="Goesmann A."/>
            <person name="Mussgnug J.H."/>
            <person name="Kruse O."/>
        </authorList>
    </citation>
    <scope>NUCLEOTIDE SEQUENCE [LARGE SCALE GENOMIC DNA]</scope>
    <source>
        <strain evidence="3 4">SAG 48.87</strain>
    </source>
</reference>
<dbReference type="AlphaFoldDB" id="A0A0D2L2L5"/>
<dbReference type="GO" id="GO:0005737">
    <property type="term" value="C:cytoplasm"/>
    <property type="evidence" value="ECO:0007669"/>
    <property type="project" value="InterPro"/>
</dbReference>
<feature type="compositionally biased region" description="Basic and acidic residues" evidence="1">
    <location>
        <begin position="280"/>
        <end position="291"/>
    </location>
</feature>
<accession>A0A0D2L2L5</accession>
<gene>
    <name evidence="3" type="ORF">MNEG_6464</name>
</gene>
<dbReference type="SUPFAM" id="SSF103657">
    <property type="entry name" value="BAR/IMD domain-like"/>
    <property type="match status" value="1"/>
</dbReference>
<dbReference type="OrthoDB" id="511530at2759"/>
<evidence type="ECO:0000259" key="2">
    <source>
        <dbReference type="Pfam" id="PF03114"/>
    </source>
</evidence>